<reference evidence="2 3" key="1">
    <citation type="submission" date="2016-10" db="EMBL/GenBank/DDBJ databases">
        <authorList>
            <person name="Varghese N."/>
            <person name="Submissions S."/>
        </authorList>
    </citation>
    <scope>NUCLEOTIDE SEQUENCE [LARGE SCALE GENOMIC DNA]</scope>
    <source>
        <strain evidence="2 3">LMG 22274</strain>
    </source>
</reference>
<evidence type="ECO:0008006" key="4">
    <source>
        <dbReference type="Google" id="ProtNLM"/>
    </source>
</evidence>
<feature type="chain" id="PRO_5042920702" description="Secreted protein" evidence="1">
    <location>
        <begin position="25"/>
        <end position="199"/>
    </location>
</feature>
<dbReference type="Proteomes" id="UP000183529">
    <property type="component" value="Unassembled WGS sequence"/>
</dbReference>
<comment type="caution">
    <text evidence="2">The sequence shown here is derived from an EMBL/GenBank/DDBJ whole genome shotgun (WGS) entry which is preliminary data.</text>
</comment>
<evidence type="ECO:0000313" key="2">
    <source>
        <dbReference type="EMBL" id="SEK12944.1"/>
    </source>
</evidence>
<name>A0AAQ1GMS9_9BURK</name>
<evidence type="ECO:0000256" key="1">
    <source>
        <dbReference type="SAM" id="SignalP"/>
    </source>
</evidence>
<keyword evidence="1" id="KW-0732">Signal</keyword>
<sequence>MNFRRLMYTVIVLCTPIISNAAFAAPVRCTNGYQDSSCTPKLVNAPQTPGACPAAAGWTTAVAAVWQGAQYSSPQCQYQAPPTCAPGYTQISGPDWNGVAWVDLMCQPTLPARPDIPTQCMAQLPSGWTVNGTYSGSASSAVPPAGYQISWYTGSTSLLTDKCGTTYYETILECWSTTSDSLFYKWAYYTTHASGSCGH</sequence>
<organism evidence="2 3">
    <name type="scientific">Paraburkholderia tropica</name>
    <dbReference type="NCBI Taxonomy" id="92647"/>
    <lineage>
        <taxon>Bacteria</taxon>
        <taxon>Pseudomonadati</taxon>
        <taxon>Pseudomonadota</taxon>
        <taxon>Betaproteobacteria</taxon>
        <taxon>Burkholderiales</taxon>
        <taxon>Burkholderiaceae</taxon>
        <taxon>Paraburkholderia</taxon>
    </lineage>
</organism>
<feature type="signal peptide" evidence="1">
    <location>
        <begin position="1"/>
        <end position="24"/>
    </location>
</feature>
<protein>
    <recommendedName>
        <fullName evidence="4">Secreted protein</fullName>
    </recommendedName>
</protein>
<evidence type="ECO:0000313" key="3">
    <source>
        <dbReference type="Proteomes" id="UP000183529"/>
    </source>
</evidence>
<accession>A0AAQ1GMS9</accession>
<dbReference type="EMBL" id="FNZM01000023">
    <property type="protein sequence ID" value="SEK12944.1"/>
    <property type="molecule type" value="Genomic_DNA"/>
</dbReference>
<dbReference type="AlphaFoldDB" id="A0AAQ1GMS9"/>
<proteinExistence type="predicted"/>
<gene>
    <name evidence="2" type="ORF">SAMN05216550_12334</name>
</gene>